<dbReference type="EMBL" id="JAHUZN010000006">
    <property type="protein sequence ID" value="KAG8490737.1"/>
    <property type="molecule type" value="Genomic_DNA"/>
</dbReference>
<comment type="cofactor">
    <cofactor evidence="1">
        <name>a divalent metal cation</name>
        <dbReference type="ChEBI" id="CHEBI:60240"/>
    </cofactor>
</comment>
<reference evidence="9 10" key="1">
    <citation type="journal article" date="2021" name="bioRxiv">
        <title>The Gossypium anomalum genome as a resource for cotton improvement and evolutionary analysis of hybrid incompatibility.</title>
        <authorList>
            <person name="Grover C.E."/>
            <person name="Yuan D."/>
            <person name="Arick M.A."/>
            <person name="Miller E.R."/>
            <person name="Hu G."/>
            <person name="Peterson D.G."/>
            <person name="Wendel J.F."/>
            <person name="Udall J.A."/>
        </authorList>
    </citation>
    <scope>NUCLEOTIDE SEQUENCE [LARGE SCALE GENOMIC DNA]</scope>
    <source>
        <strain evidence="9">JFW-Udall</strain>
        <tissue evidence="9">Leaf</tissue>
    </source>
</reference>
<name>A0A8J5Z224_9ROSI</name>
<evidence type="ECO:0000313" key="10">
    <source>
        <dbReference type="Proteomes" id="UP000701853"/>
    </source>
</evidence>
<organism evidence="9 10">
    <name type="scientific">Gossypium anomalum</name>
    <dbReference type="NCBI Taxonomy" id="47600"/>
    <lineage>
        <taxon>Eukaryota</taxon>
        <taxon>Viridiplantae</taxon>
        <taxon>Streptophyta</taxon>
        <taxon>Embryophyta</taxon>
        <taxon>Tracheophyta</taxon>
        <taxon>Spermatophyta</taxon>
        <taxon>Magnoliopsida</taxon>
        <taxon>eudicotyledons</taxon>
        <taxon>Gunneridae</taxon>
        <taxon>Pentapetalae</taxon>
        <taxon>rosids</taxon>
        <taxon>malvids</taxon>
        <taxon>Malvales</taxon>
        <taxon>Malvaceae</taxon>
        <taxon>Malvoideae</taxon>
        <taxon>Gossypium</taxon>
    </lineage>
</organism>
<dbReference type="GO" id="GO:0016787">
    <property type="term" value="F:hydrolase activity"/>
    <property type="evidence" value="ECO:0007669"/>
    <property type="project" value="UniProtKB-KW"/>
</dbReference>
<accession>A0A8J5Z224</accession>
<feature type="domain" description="DDE Tnp4" evidence="8">
    <location>
        <begin position="95"/>
        <end position="211"/>
    </location>
</feature>
<keyword evidence="5" id="KW-0479">Metal-binding</keyword>
<dbReference type="PANTHER" id="PTHR22930:SF228">
    <property type="entry name" value="PROTEIN ALP1-LIKE"/>
    <property type="match status" value="1"/>
</dbReference>
<evidence type="ECO:0000256" key="1">
    <source>
        <dbReference type="ARBA" id="ARBA00001968"/>
    </source>
</evidence>
<keyword evidence="4" id="KW-0540">Nuclease</keyword>
<dbReference type="OrthoDB" id="991504at2759"/>
<dbReference type="Proteomes" id="UP000701853">
    <property type="component" value="Chromosome 6"/>
</dbReference>
<comment type="similarity">
    <text evidence="3">Belongs to the HARBI1 family.</text>
</comment>
<dbReference type="InterPro" id="IPR045249">
    <property type="entry name" value="HARBI1-like"/>
</dbReference>
<dbReference type="SUPFAM" id="SSF48264">
    <property type="entry name" value="Cytochrome P450"/>
    <property type="match status" value="1"/>
</dbReference>
<keyword evidence="10" id="KW-1185">Reference proteome</keyword>
<dbReference type="Gene3D" id="1.10.630.10">
    <property type="entry name" value="Cytochrome P450"/>
    <property type="match status" value="1"/>
</dbReference>
<dbReference type="InterPro" id="IPR036396">
    <property type="entry name" value="Cyt_P450_sf"/>
</dbReference>
<evidence type="ECO:0000256" key="6">
    <source>
        <dbReference type="ARBA" id="ARBA00022801"/>
    </source>
</evidence>
<dbReference type="GO" id="GO:0020037">
    <property type="term" value="F:heme binding"/>
    <property type="evidence" value="ECO:0007669"/>
    <property type="project" value="InterPro"/>
</dbReference>
<evidence type="ECO:0000313" key="9">
    <source>
        <dbReference type="EMBL" id="KAG8490737.1"/>
    </source>
</evidence>
<dbReference type="GO" id="GO:0005506">
    <property type="term" value="F:iron ion binding"/>
    <property type="evidence" value="ECO:0007669"/>
    <property type="project" value="InterPro"/>
</dbReference>
<sequence>MAFVLAVAGLKRQGMFKAWFLSGLRSVQQIGVIWDFEVSFAAICLCLDSVLRMGHFMDRNQDQNAIAGVVALVLAFEALWIKKLKTKKEIASHPLGWEGSAHDSRILSDVFSCPKGLRISKGKYYLADAGYGIRNGYITPYRGVRYHLKEFSDQGPENAKELFNLRHSSLRITIERVFGILKKWFRVLDTEPFWNFQTQVDIVLACCIIHNHIMGVDPSDLLNQGLYEELESDLIIPTLTKREEREEAREWSAKRDEIAQTMWTDYMARNISGFGWDDNMKMITCDRATYDAVVMAHKKYEPFWNKSIDHYDEMALVVGNDMATGSFVKTFADIDLDRCVIDEQIKFVGEQLGKIANALEQFTADKTPYLYEEVMSMKVEGFDDDFLCSVFDYLIWYLRRKRNVPGPNMLFPFFGNIIPLITNPTKFWQLQAQLSASVGFSVNYVASRFIVFIRNTEFSHLIFANVKPDAFLLVGHPSGKKLFGQHNMIYMFGQDHKNLRRHIASNFTPKALSTYAQLQKLIILEHLKSWE</sequence>
<evidence type="ECO:0000256" key="3">
    <source>
        <dbReference type="ARBA" id="ARBA00006958"/>
    </source>
</evidence>
<evidence type="ECO:0000256" key="5">
    <source>
        <dbReference type="ARBA" id="ARBA00022723"/>
    </source>
</evidence>
<dbReference type="GO" id="GO:0004497">
    <property type="term" value="F:monooxygenase activity"/>
    <property type="evidence" value="ECO:0007669"/>
    <property type="project" value="InterPro"/>
</dbReference>
<protein>
    <recommendedName>
        <fullName evidence="8">DDE Tnp4 domain-containing protein</fullName>
    </recommendedName>
</protein>
<keyword evidence="6" id="KW-0378">Hydrolase</keyword>
<evidence type="ECO:0000256" key="2">
    <source>
        <dbReference type="ARBA" id="ARBA00004123"/>
    </source>
</evidence>
<dbReference type="GO" id="GO:0004518">
    <property type="term" value="F:nuclease activity"/>
    <property type="evidence" value="ECO:0007669"/>
    <property type="project" value="UniProtKB-KW"/>
</dbReference>
<proteinExistence type="inferred from homology"/>
<comment type="caution">
    <text evidence="9">The sequence shown here is derived from an EMBL/GenBank/DDBJ whole genome shotgun (WGS) entry which is preliminary data.</text>
</comment>
<gene>
    <name evidence="9" type="ORF">CXB51_013973</name>
</gene>
<comment type="subcellular location">
    <subcellularLocation>
        <location evidence="2">Nucleus</location>
    </subcellularLocation>
</comment>
<evidence type="ECO:0000256" key="4">
    <source>
        <dbReference type="ARBA" id="ARBA00022722"/>
    </source>
</evidence>
<dbReference type="GO" id="GO:0016705">
    <property type="term" value="F:oxidoreductase activity, acting on paired donors, with incorporation or reduction of molecular oxygen"/>
    <property type="evidence" value="ECO:0007669"/>
    <property type="project" value="InterPro"/>
</dbReference>
<dbReference type="Pfam" id="PF13359">
    <property type="entry name" value="DDE_Tnp_4"/>
    <property type="match status" value="1"/>
</dbReference>
<dbReference type="InterPro" id="IPR027806">
    <property type="entry name" value="HARBI1_dom"/>
</dbReference>
<evidence type="ECO:0000259" key="8">
    <source>
        <dbReference type="Pfam" id="PF13359"/>
    </source>
</evidence>
<keyword evidence="7" id="KW-0539">Nucleus</keyword>
<dbReference type="PANTHER" id="PTHR22930">
    <property type="match status" value="1"/>
</dbReference>
<evidence type="ECO:0000256" key="7">
    <source>
        <dbReference type="ARBA" id="ARBA00023242"/>
    </source>
</evidence>
<dbReference type="GO" id="GO:0005634">
    <property type="term" value="C:nucleus"/>
    <property type="evidence" value="ECO:0007669"/>
    <property type="project" value="UniProtKB-SubCell"/>
</dbReference>
<dbReference type="AlphaFoldDB" id="A0A8J5Z224"/>